<name>A0A1X7UZT1_AMPQE</name>
<evidence type="ECO:0000313" key="1">
    <source>
        <dbReference type="EnsemblMetazoa" id="Aqu2.1.33206_001"/>
    </source>
</evidence>
<reference evidence="1" key="1">
    <citation type="submission" date="2017-05" db="UniProtKB">
        <authorList>
            <consortium name="EnsemblMetazoa"/>
        </authorList>
    </citation>
    <scope>IDENTIFICATION</scope>
</reference>
<sequence>MKSYEDSIGPYDALRLVVTDNGSYKFFIYDSVIEDSVVTVPFENSSVIATLNKLADCSWIVCPGIKGYSVYKDSIGFHLKSVIINNYPPDSVRHQKCNIMYHQLSAKSSSVCSDCLTLKWQLTTRKREHDDITSFERTECQSSCSRVPFDLLSP</sequence>
<organism evidence="1">
    <name type="scientific">Amphimedon queenslandica</name>
    <name type="common">Sponge</name>
    <dbReference type="NCBI Taxonomy" id="400682"/>
    <lineage>
        <taxon>Eukaryota</taxon>
        <taxon>Metazoa</taxon>
        <taxon>Porifera</taxon>
        <taxon>Demospongiae</taxon>
        <taxon>Heteroscleromorpha</taxon>
        <taxon>Haplosclerida</taxon>
        <taxon>Niphatidae</taxon>
        <taxon>Amphimedon</taxon>
    </lineage>
</organism>
<accession>A0A1X7UZT1</accession>
<protein>
    <submittedName>
        <fullName evidence="1">Uncharacterized protein</fullName>
    </submittedName>
</protein>
<dbReference type="EnsemblMetazoa" id="Aqu2.1.33206_001">
    <property type="protein sequence ID" value="Aqu2.1.33206_001"/>
    <property type="gene ID" value="Aqu2.1.33206"/>
</dbReference>
<dbReference type="InParanoid" id="A0A1X7UZT1"/>
<dbReference type="AlphaFoldDB" id="A0A1X7UZT1"/>
<proteinExistence type="predicted"/>